<accession>A0AA40HED1</accession>
<dbReference type="InterPro" id="IPR036051">
    <property type="entry name" value="KRAB_dom_sf"/>
</dbReference>
<feature type="compositionally biased region" description="Polar residues" evidence="12">
    <location>
        <begin position="572"/>
        <end position="583"/>
    </location>
</feature>
<keyword evidence="4" id="KW-0677">Repeat</keyword>
<keyword evidence="7" id="KW-0805">Transcription regulation</keyword>
<keyword evidence="9" id="KW-0804">Transcription</keyword>
<dbReference type="FunFam" id="3.30.160.60:FF:000249">
    <property type="entry name" value="Zinc finger protein 154"/>
    <property type="match status" value="1"/>
</dbReference>
<comment type="similarity">
    <text evidence="2">Belongs to the krueppel C2H2-type zinc-finger protein family.</text>
</comment>
<dbReference type="PROSITE" id="PS50157">
    <property type="entry name" value="ZINC_FINGER_C2H2_2"/>
    <property type="match status" value="10"/>
</dbReference>
<dbReference type="InterPro" id="IPR056436">
    <property type="entry name" value="Znf-C2H2_ZIC1-5/GLI1-3-like"/>
</dbReference>
<dbReference type="PANTHER" id="PTHR24390:SF159">
    <property type="entry name" value="GROWTH FACTOR INDEPENDENT 1 TRANSCRIPTIONAL REPRESSOR"/>
    <property type="match status" value="1"/>
</dbReference>
<dbReference type="FunFam" id="3.30.160.60:FF:001035">
    <property type="entry name" value="zinc finger protein 697"/>
    <property type="match status" value="1"/>
</dbReference>
<feature type="domain" description="C2H2-type" evidence="13">
    <location>
        <begin position="417"/>
        <end position="444"/>
    </location>
</feature>
<dbReference type="CDD" id="cd07765">
    <property type="entry name" value="KRAB_A-box"/>
    <property type="match status" value="1"/>
</dbReference>
<dbReference type="PANTHER" id="PTHR24390">
    <property type="entry name" value="ZINC FINGER PROTEIN"/>
    <property type="match status" value="1"/>
</dbReference>
<keyword evidence="3" id="KW-0479">Metal-binding</keyword>
<dbReference type="InterPro" id="IPR013087">
    <property type="entry name" value="Znf_C2H2_type"/>
</dbReference>
<dbReference type="FunFam" id="3.30.160.60:FF:000295">
    <property type="entry name" value="zinc finger protein 19"/>
    <property type="match status" value="1"/>
</dbReference>
<dbReference type="Pfam" id="PF00096">
    <property type="entry name" value="zf-C2H2"/>
    <property type="match status" value="9"/>
</dbReference>
<protein>
    <submittedName>
        <fullName evidence="15">Uncharacterized protein</fullName>
    </submittedName>
</protein>
<dbReference type="GO" id="GO:0003700">
    <property type="term" value="F:DNA-binding transcription factor activity"/>
    <property type="evidence" value="ECO:0007669"/>
    <property type="project" value="TreeGrafter"/>
</dbReference>
<evidence type="ECO:0000256" key="1">
    <source>
        <dbReference type="ARBA" id="ARBA00004123"/>
    </source>
</evidence>
<evidence type="ECO:0000313" key="15">
    <source>
        <dbReference type="EMBL" id="KAK1329629.1"/>
    </source>
</evidence>
<evidence type="ECO:0000256" key="12">
    <source>
        <dbReference type="SAM" id="MobiDB-lite"/>
    </source>
</evidence>
<dbReference type="Gene3D" id="3.30.160.60">
    <property type="entry name" value="Classic Zinc Finger"/>
    <property type="match status" value="10"/>
</dbReference>
<evidence type="ECO:0000256" key="10">
    <source>
        <dbReference type="ARBA" id="ARBA00023242"/>
    </source>
</evidence>
<dbReference type="GO" id="GO:0008270">
    <property type="term" value="F:zinc ion binding"/>
    <property type="evidence" value="ECO:0007669"/>
    <property type="project" value="UniProtKB-KW"/>
</dbReference>
<dbReference type="FunFam" id="3.30.160.60:FF:001158">
    <property type="entry name" value="zinc finger protein 22"/>
    <property type="match status" value="1"/>
</dbReference>
<dbReference type="FunFam" id="3.30.160.60:FF:000478">
    <property type="entry name" value="Zinc finger protein 133"/>
    <property type="match status" value="1"/>
</dbReference>
<dbReference type="SUPFAM" id="SSF109640">
    <property type="entry name" value="KRAB domain (Kruppel-associated box)"/>
    <property type="match status" value="1"/>
</dbReference>
<dbReference type="SUPFAM" id="SSF57667">
    <property type="entry name" value="beta-beta-alpha zinc fingers"/>
    <property type="match status" value="6"/>
</dbReference>
<feature type="domain" description="C2H2-type" evidence="13">
    <location>
        <begin position="445"/>
        <end position="472"/>
    </location>
</feature>
<dbReference type="FunFam" id="3.30.160.60:FF:000135">
    <property type="entry name" value="Zinc finger protein 358"/>
    <property type="match status" value="1"/>
</dbReference>
<reference evidence="15" key="1">
    <citation type="submission" date="2023-06" db="EMBL/GenBank/DDBJ databases">
        <title>Reference genome for the Northern bat (Eptesicus nilssonii), a most northern bat species.</title>
        <authorList>
            <person name="Laine V.N."/>
            <person name="Pulliainen A.T."/>
            <person name="Lilley T.M."/>
        </authorList>
    </citation>
    <scope>NUCLEOTIDE SEQUENCE</scope>
    <source>
        <strain evidence="15">BLF_Eptnil</strain>
        <tissue evidence="15">Kidney</tissue>
    </source>
</reference>
<gene>
    <name evidence="15" type="ORF">QTO34_009811</name>
</gene>
<feature type="domain" description="C2H2-type" evidence="13">
    <location>
        <begin position="389"/>
        <end position="416"/>
    </location>
</feature>
<dbReference type="FunFam" id="3.30.160.60:FF:000017">
    <property type="entry name" value="zinc finger protein 62 homolog"/>
    <property type="match status" value="1"/>
</dbReference>
<sequence>MEAAVMALDMNFEDVAIAFSQEEWGLLDEAQRLLYCEVMLEVFALVSSAGCWHKTDDAEACSEQSVSVQGESQVSASKKAPATQRTHLWGGSRLRTESLLRDACLRDFYFSVNPHQQQREVSGKKPGKGSCRQASFVTRCSSYLSGLPSTSWNLGEDFPAISELLQHQAPLTTEEPHSGSEISEEFLNRKRHHQWDECDKAATHNQTLLQHQVVCSAEVKNECNTCGKVFTYVSNLNRHRLVHSREKPYKCHECGKSFRCSYDLSIHKRVHTGEKPYKCSECGKSFSRRYVLFTHQTVHTREKPYQCSDCGLSFSLYSNLSRHRKIHTEEKPYECSECGKSFHERYSLIKHQRVHTGEKPYKCSECGKSFKENTHLLIHNRVHTGEKPHQCSDCGKCFRQKSNLIEHLTVHTAKKRYECSECGKSFMYNCYLLTHQRIHTGEKPYQCSDCGKCFSQRSHLNQHLRVHTGEKPYECSECGKSFRYRYALVQHMREHTGEKRISDTFKNWIPLANLPQDYNRIYVTGRICLEDISPQQLAHLKNSPEAGRPTATEGHADPVTSDVVKTPEDSEWSVSNVTHSTGL</sequence>
<keyword evidence="8" id="KW-0238">DNA-binding</keyword>
<dbReference type="Proteomes" id="UP001177744">
    <property type="component" value="Unassembled WGS sequence"/>
</dbReference>
<dbReference type="Pfam" id="PF23561">
    <property type="entry name" value="zf-C2H2_15"/>
    <property type="match status" value="1"/>
</dbReference>
<evidence type="ECO:0000256" key="2">
    <source>
        <dbReference type="ARBA" id="ARBA00006991"/>
    </source>
</evidence>
<evidence type="ECO:0000256" key="3">
    <source>
        <dbReference type="ARBA" id="ARBA00022723"/>
    </source>
</evidence>
<dbReference type="PROSITE" id="PS50805">
    <property type="entry name" value="KRAB"/>
    <property type="match status" value="1"/>
</dbReference>
<dbReference type="EMBL" id="JAULJE010000021">
    <property type="protein sequence ID" value="KAK1329629.1"/>
    <property type="molecule type" value="Genomic_DNA"/>
</dbReference>
<evidence type="ECO:0000256" key="11">
    <source>
        <dbReference type="PROSITE-ProRule" id="PRU00042"/>
    </source>
</evidence>
<evidence type="ECO:0000256" key="5">
    <source>
        <dbReference type="ARBA" id="ARBA00022771"/>
    </source>
</evidence>
<dbReference type="GO" id="GO:0005634">
    <property type="term" value="C:nucleus"/>
    <property type="evidence" value="ECO:0007669"/>
    <property type="project" value="UniProtKB-SubCell"/>
</dbReference>
<feature type="domain" description="C2H2-type" evidence="13">
    <location>
        <begin position="361"/>
        <end position="388"/>
    </location>
</feature>
<dbReference type="GO" id="GO:0000978">
    <property type="term" value="F:RNA polymerase II cis-regulatory region sequence-specific DNA binding"/>
    <property type="evidence" value="ECO:0007669"/>
    <property type="project" value="TreeGrafter"/>
</dbReference>
<dbReference type="FunFam" id="3.30.160.60:FF:001530">
    <property type="entry name" value="Zinc finger protein 268"/>
    <property type="match status" value="1"/>
</dbReference>
<dbReference type="Pfam" id="PF01352">
    <property type="entry name" value="KRAB"/>
    <property type="match status" value="1"/>
</dbReference>
<dbReference type="AlphaFoldDB" id="A0AA40HED1"/>
<dbReference type="FunFam" id="3.30.160.60:FF:000638">
    <property type="entry name" value="Zinc finger protein 184"/>
    <property type="match status" value="1"/>
</dbReference>
<comment type="caution">
    <text evidence="15">The sequence shown here is derived from an EMBL/GenBank/DDBJ whole genome shotgun (WGS) entry which is preliminary data.</text>
</comment>
<organism evidence="15 16">
    <name type="scientific">Cnephaeus nilssonii</name>
    <name type="common">Northern bat</name>
    <name type="synonym">Eptesicus nilssonii</name>
    <dbReference type="NCBI Taxonomy" id="3371016"/>
    <lineage>
        <taxon>Eukaryota</taxon>
        <taxon>Metazoa</taxon>
        <taxon>Chordata</taxon>
        <taxon>Craniata</taxon>
        <taxon>Vertebrata</taxon>
        <taxon>Euteleostomi</taxon>
        <taxon>Mammalia</taxon>
        <taxon>Eutheria</taxon>
        <taxon>Laurasiatheria</taxon>
        <taxon>Chiroptera</taxon>
        <taxon>Yangochiroptera</taxon>
        <taxon>Vespertilionidae</taxon>
        <taxon>Cnephaeus</taxon>
    </lineage>
</organism>
<name>A0AA40HED1_CNENI</name>
<feature type="domain" description="C2H2-type" evidence="13">
    <location>
        <begin position="333"/>
        <end position="360"/>
    </location>
</feature>
<feature type="domain" description="C2H2-type" evidence="13">
    <location>
        <begin position="249"/>
        <end position="276"/>
    </location>
</feature>
<feature type="domain" description="C2H2-type" evidence="13">
    <location>
        <begin position="305"/>
        <end position="332"/>
    </location>
</feature>
<evidence type="ECO:0000256" key="4">
    <source>
        <dbReference type="ARBA" id="ARBA00022737"/>
    </source>
</evidence>
<keyword evidence="10" id="KW-0539">Nucleus</keyword>
<evidence type="ECO:0000259" key="13">
    <source>
        <dbReference type="PROSITE" id="PS50157"/>
    </source>
</evidence>
<feature type="domain" description="C2H2-type" evidence="13">
    <location>
        <begin position="221"/>
        <end position="248"/>
    </location>
</feature>
<keyword evidence="5 11" id="KW-0863">Zinc-finger</keyword>
<keyword evidence="6" id="KW-0862">Zinc</keyword>
<feature type="region of interest" description="Disordered" evidence="12">
    <location>
        <begin position="540"/>
        <end position="583"/>
    </location>
</feature>
<dbReference type="SMART" id="SM00349">
    <property type="entry name" value="KRAB"/>
    <property type="match status" value="1"/>
</dbReference>
<dbReference type="SMART" id="SM00355">
    <property type="entry name" value="ZnF_C2H2"/>
    <property type="match status" value="10"/>
</dbReference>
<evidence type="ECO:0000256" key="7">
    <source>
        <dbReference type="ARBA" id="ARBA00023015"/>
    </source>
</evidence>
<dbReference type="PROSITE" id="PS00028">
    <property type="entry name" value="ZINC_FINGER_C2H2_1"/>
    <property type="match status" value="10"/>
</dbReference>
<dbReference type="InterPro" id="IPR036236">
    <property type="entry name" value="Znf_C2H2_sf"/>
</dbReference>
<comment type="subcellular location">
    <subcellularLocation>
        <location evidence="1">Nucleus</location>
    </subcellularLocation>
</comment>
<dbReference type="Gene3D" id="6.10.140.140">
    <property type="match status" value="1"/>
</dbReference>
<evidence type="ECO:0000313" key="16">
    <source>
        <dbReference type="Proteomes" id="UP001177744"/>
    </source>
</evidence>
<feature type="domain" description="C2H2-type" evidence="13">
    <location>
        <begin position="473"/>
        <end position="500"/>
    </location>
</feature>
<feature type="domain" description="KRAB" evidence="14">
    <location>
        <begin position="10"/>
        <end position="81"/>
    </location>
</feature>
<keyword evidence="16" id="KW-1185">Reference proteome</keyword>
<feature type="domain" description="C2H2-type" evidence="13">
    <location>
        <begin position="277"/>
        <end position="304"/>
    </location>
</feature>
<evidence type="ECO:0000256" key="9">
    <source>
        <dbReference type="ARBA" id="ARBA00023163"/>
    </source>
</evidence>
<evidence type="ECO:0000256" key="6">
    <source>
        <dbReference type="ARBA" id="ARBA00022833"/>
    </source>
</evidence>
<dbReference type="GO" id="GO:0006357">
    <property type="term" value="P:regulation of transcription by RNA polymerase II"/>
    <property type="evidence" value="ECO:0007669"/>
    <property type="project" value="TreeGrafter"/>
</dbReference>
<evidence type="ECO:0000256" key="8">
    <source>
        <dbReference type="ARBA" id="ARBA00023125"/>
    </source>
</evidence>
<dbReference type="GO" id="GO:0045892">
    <property type="term" value="P:negative regulation of DNA-templated transcription"/>
    <property type="evidence" value="ECO:0007669"/>
    <property type="project" value="UniProtKB-ARBA"/>
</dbReference>
<evidence type="ECO:0000259" key="14">
    <source>
        <dbReference type="PROSITE" id="PS50805"/>
    </source>
</evidence>
<dbReference type="InterPro" id="IPR001909">
    <property type="entry name" value="KRAB"/>
</dbReference>
<proteinExistence type="inferred from homology"/>